<keyword evidence="1" id="KW-0812">Transmembrane</keyword>
<reference evidence="2" key="1">
    <citation type="submission" date="2022-09" db="EMBL/GenBank/DDBJ databases">
        <title>Actin cytoskeleton and complex cell architecture in an #Asgard archaeon.</title>
        <authorList>
            <person name="Ponce Toledo R.I."/>
            <person name="Schleper C."/>
            <person name="Rodrigues Oliveira T."/>
            <person name="Wollweber F."/>
            <person name="Xu J."/>
            <person name="Rittmann S."/>
            <person name="Klingl A."/>
            <person name="Pilhofer M."/>
        </authorList>
    </citation>
    <scope>NUCLEOTIDE SEQUENCE</scope>
    <source>
        <strain evidence="2">B-35</strain>
    </source>
</reference>
<keyword evidence="1" id="KW-1133">Transmembrane helix</keyword>
<accession>A0ABY6HWV3</accession>
<sequence>MSYYSIELSAQTFWANFAGMHILYQVAIIAIATFLIVMSLTFVYNMVALAFTYTKDVLKMIYEFLEKGVRQLSQAIEKLFARNSESVQA</sequence>
<organism evidence="2 3">
    <name type="scientific">Candidatus Lokiarchaeum ossiferum</name>
    <dbReference type="NCBI Taxonomy" id="2951803"/>
    <lineage>
        <taxon>Archaea</taxon>
        <taxon>Promethearchaeati</taxon>
        <taxon>Promethearchaeota</taxon>
        <taxon>Promethearchaeia</taxon>
        <taxon>Promethearchaeales</taxon>
        <taxon>Promethearchaeaceae</taxon>
        <taxon>Candidatus Lokiarchaeum</taxon>
    </lineage>
</organism>
<evidence type="ECO:0000313" key="3">
    <source>
        <dbReference type="Proteomes" id="UP001208689"/>
    </source>
</evidence>
<protein>
    <submittedName>
        <fullName evidence="2">Uncharacterized protein</fullName>
    </submittedName>
</protein>
<proteinExistence type="predicted"/>
<keyword evidence="3" id="KW-1185">Reference proteome</keyword>
<evidence type="ECO:0000256" key="1">
    <source>
        <dbReference type="SAM" id="Phobius"/>
    </source>
</evidence>
<dbReference type="Proteomes" id="UP001208689">
    <property type="component" value="Chromosome"/>
</dbReference>
<name>A0ABY6HWV3_9ARCH</name>
<evidence type="ECO:0000313" key="2">
    <source>
        <dbReference type="EMBL" id="UYP47044.1"/>
    </source>
</evidence>
<keyword evidence="1" id="KW-0472">Membrane</keyword>
<gene>
    <name evidence="2" type="ORF">NEF87_003329</name>
</gene>
<feature type="transmembrane region" description="Helical" evidence="1">
    <location>
        <begin position="22"/>
        <end position="51"/>
    </location>
</feature>
<dbReference type="EMBL" id="CP104013">
    <property type="protein sequence ID" value="UYP47044.1"/>
    <property type="molecule type" value="Genomic_DNA"/>
</dbReference>